<proteinExistence type="predicted"/>
<dbReference type="Proteomes" id="UP001496674">
    <property type="component" value="Chromosome"/>
</dbReference>
<sequence length="104" mass="11625">MLNMTTVPKLFTLKLSLSQSTIIIIAPFTTTKKSKIVSRVGIIDRSSSPGFTKILKMANRIAIIIAYHIPPVSIPGIRIMVKKVTNIDEIKFKVAFIISFFTIF</sequence>
<gene>
    <name evidence="1" type="ORF">BSYN_07550</name>
</gene>
<reference evidence="1 2" key="1">
    <citation type="submission" date="2023-04" db="EMBL/GenBank/DDBJ databases">
        <title>Draft genome sequence of acteroides sedimenti strain YN3PY1.</title>
        <authorList>
            <person name="Yoshida N."/>
        </authorList>
    </citation>
    <scope>NUCLEOTIDE SEQUENCE [LARGE SCALE GENOMIC DNA]</scope>
    <source>
        <strain evidence="1 2">YN3PY1</strain>
    </source>
</reference>
<keyword evidence="2" id="KW-1185">Reference proteome</keyword>
<accession>A0ABM8IET1</accession>
<name>A0ABM8IET1_9BACE</name>
<evidence type="ECO:0000313" key="1">
    <source>
        <dbReference type="EMBL" id="BEG98490.1"/>
    </source>
</evidence>
<protein>
    <submittedName>
        <fullName evidence="1">Uncharacterized protein</fullName>
    </submittedName>
</protein>
<evidence type="ECO:0000313" key="2">
    <source>
        <dbReference type="Proteomes" id="UP001496674"/>
    </source>
</evidence>
<organism evidence="1 2">
    <name type="scientific">Bacteroides sedimenti</name>
    <dbReference type="NCBI Taxonomy" id="2136147"/>
    <lineage>
        <taxon>Bacteria</taxon>
        <taxon>Pseudomonadati</taxon>
        <taxon>Bacteroidota</taxon>
        <taxon>Bacteroidia</taxon>
        <taxon>Bacteroidales</taxon>
        <taxon>Bacteroidaceae</taxon>
        <taxon>Bacteroides</taxon>
    </lineage>
</organism>
<dbReference type="EMBL" id="AP028055">
    <property type="protein sequence ID" value="BEG98490.1"/>
    <property type="molecule type" value="Genomic_DNA"/>
</dbReference>